<dbReference type="KEGG" id="acan:ACA1_293730"/>
<dbReference type="InterPro" id="IPR032350">
    <property type="entry name" value="Nbr1_FW"/>
</dbReference>
<dbReference type="InterPro" id="IPR013783">
    <property type="entry name" value="Ig-like_fold"/>
</dbReference>
<evidence type="ECO:0000313" key="6">
    <source>
        <dbReference type="EMBL" id="ELR25412.1"/>
    </source>
</evidence>
<dbReference type="STRING" id="1257118.L8HJM7"/>
<dbReference type="InterPro" id="IPR015940">
    <property type="entry name" value="UBA"/>
</dbReference>
<dbReference type="Pfam" id="PF00564">
    <property type="entry name" value="PB1"/>
    <property type="match status" value="1"/>
</dbReference>
<dbReference type="GO" id="GO:0031410">
    <property type="term" value="C:cytoplasmic vesicle"/>
    <property type="evidence" value="ECO:0007669"/>
    <property type="project" value="UniProtKB-KW"/>
</dbReference>
<dbReference type="CDD" id="cd14319">
    <property type="entry name" value="UBA_NBR1"/>
    <property type="match status" value="1"/>
</dbReference>
<dbReference type="SUPFAM" id="SSF46934">
    <property type="entry name" value="UBA-like"/>
    <property type="match status" value="1"/>
</dbReference>
<sequence length="412" mass="47712">MADHISLKVKLDEDIRRFSVPKGITFAELHSLVSKHFVLAPENVQLKYIDDEEELITLGSDLELQEAKRLQPTVLRLNVYDAKSKRHTSDQPTAQYEAVFVRDVTVPDGTNVTAKVKFQKTWSVKNTSSAPWPKGVVLKMVDPKDDQLVVLGVGAINRVVGPGEETEIGVHLQAPSRPGRCVQYWRLFTEDGVAFGSRLWVDITVTQDNAAVERERLERMRLEEEERCLAEAMAMAEAQAMAEAERAKAMAEAEEEERRRYEEARRLAEEEEFRRRQEEEDAKRKQQQEEEERQRREEEERLAQLERQLAKEEAELRQKLEQEECEKRMKQEAEAEALRMKQEMEKEMLRQKEAARLQEEAEEKQRRLYSKYPGQLNALAEMGFTNVEHNVKLLDKHKGSLDLALEALLSGQ</sequence>
<dbReference type="OrthoDB" id="661148at2759"/>
<dbReference type="Proteomes" id="UP000011083">
    <property type="component" value="Unassembled WGS sequence"/>
</dbReference>
<dbReference type="Gene3D" id="3.10.20.90">
    <property type="entry name" value="Phosphatidylinositol 3-kinase Catalytic Subunit, Chain A, domain 1"/>
    <property type="match status" value="1"/>
</dbReference>
<dbReference type="SUPFAM" id="SSF54277">
    <property type="entry name" value="CAD &amp; PB1 domains"/>
    <property type="match status" value="1"/>
</dbReference>
<dbReference type="PROSITE" id="PS51745">
    <property type="entry name" value="PB1"/>
    <property type="match status" value="1"/>
</dbReference>
<gene>
    <name evidence="6" type="ORF">ACA1_293730</name>
</gene>
<accession>L8HJM7</accession>
<dbReference type="GeneID" id="14926465"/>
<dbReference type="GO" id="GO:0005776">
    <property type="term" value="C:autophagosome"/>
    <property type="evidence" value="ECO:0007669"/>
    <property type="project" value="UniProtKB-SubCell"/>
</dbReference>
<comment type="subcellular location">
    <subcellularLocation>
        <location evidence="1">Cytoplasmic vesicle</location>
        <location evidence="1">Autophagosome</location>
    </subcellularLocation>
</comment>
<dbReference type="PANTHER" id="PTHR20930:SF0">
    <property type="entry name" value="PROTEIN ILRUN"/>
    <property type="match status" value="1"/>
</dbReference>
<dbReference type="EMBL" id="KB007805">
    <property type="protein sequence ID" value="ELR25412.1"/>
    <property type="molecule type" value="Genomic_DNA"/>
</dbReference>
<protein>
    <submittedName>
        <fullName evidence="6">PB1 domain containing protein</fullName>
    </submittedName>
</protein>
<evidence type="ECO:0000256" key="3">
    <source>
        <dbReference type="SAM" id="MobiDB-lite"/>
    </source>
</evidence>
<evidence type="ECO:0000259" key="4">
    <source>
        <dbReference type="PROSITE" id="PS50030"/>
    </source>
</evidence>
<dbReference type="InterPro" id="IPR000270">
    <property type="entry name" value="PB1_dom"/>
</dbReference>
<evidence type="ECO:0000256" key="1">
    <source>
        <dbReference type="ARBA" id="ARBA00004419"/>
    </source>
</evidence>
<dbReference type="InterPro" id="IPR009060">
    <property type="entry name" value="UBA-like_sf"/>
</dbReference>
<feature type="domain" description="UBA" evidence="4">
    <location>
        <begin position="360"/>
        <end position="411"/>
    </location>
</feature>
<dbReference type="PROSITE" id="PS50030">
    <property type="entry name" value="UBA"/>
    <property type="match status" value="1"/>
</dbReference>
<evidence type="ECO:0000256" key="2">
    <source>
        <dbReference type="ARBA" id="ARBA00023329"/>
    </source>
</evidence>
<keyword evidence="2" id="KW-0968">Cytoplasmic vesicle</keyword>
<dbReference type="RefSeq" id="XP_004368167.1">
    <property type="nucleotide sequence ID" value="XM_004368110.1"/>
</dbReference>
<evidence type="ECO:0000259" key="5">
    <source>
        <dbReference type="PROSITE" id="PS51745"/>
    </source>
</evidence>
<organism evidence="6 7">
    <name type="scientific">Acanthamoeba castellanii (strain ATCC 30010 / Neff)</name>
    <dbReference type="NCBI Taxonomy" id="1257118"/>
    <lineage>
        <taxon>Eukaryota</taxon>
        <taxon>Amoebozoa</taxon>
        <taxon>Discosea</taxon>
        <taxon>Longamoebia</taxon>
        <taxon>Centramoebida</taxon>
        <taxon>Acanthamoebidae</taxon>
        <taxon>Acanthamoeba</taxon>
    </lineage>
</organism>
<feature type="region of interest" description="Disordered" evidence="3">
    <location>
        <begin position="270"/>
        <end position="297"/>
    </location>
</feature>
<dbReference type="Gene3D" id="2.60.40.10">
    <property type="entry name" value="Immunoglobulins"/>
    <property type="match status" value="1"/>
</dbReference>
<dbReference type="CDD" id="cd05992">
    <property type="entry name" value="PB1"/>
    <property type="match status" value="1"/>
</dbReference>
<dbReference type="PANTHER" id="PTHR20930">
    <property type="entry name" value="OVARIAN CARCINOMA ANTIGEN CA125-RELATED"/>
    <property type="match status" value="1"/>
</dbReference>
<dbReference type="VEuPathDB" id="AmoebaDB:ACA1_293730"/>
<keyword evidence="7" id="KW-1185">Reference proteome</keyword>
<feature type="domain" description="PB1" evidence="5">
    <location>
        <begin position="4"/>
        <end position="82"/>
    </location>
</feature>
<name>L8HJM7_ACACF</name>
<proteinExistence type="predicted"/>
<dbReference type="CDD" id="cd14947">
    <property type="entry name" value="NBR1_like"/>
    <property type="match status" value="1"/>
</dbReference>
<dbReference type="AlphaFoldDB" id="L8HJM7"/>
<dbReference type="Gene3D" id="1.10.8.10">
    <property type="entry name" value="DNA helicase RuvA subunit, C-terminal domain"/>
    <property type="match status" value="1"/>
</dbReference>
<dbReference type="SMART" id="SM00666">
    <property type="entry name" value="PB1"/>
    <property type="match status" value="1"/>
</dbReference>
<dbReference type="InterPro" id="IPR053793">
    <property type="entry name" value="PB1-like"/>
</dbReference>
<reference evidence="6 7" key="1">
    <citation type="journal article" date="2013" name="Genome Biol.">
        <title>Genome of Acanthamoeba castellanii highlights extensive lateral gene transfer and early evolution of tyrosine kinase signaling.</title>
        <authorList>
            <person name="Clarke M."/>
            <person name="Lohan A.J."/>
            <person name="Liu B."/>
            <person name="Lagkouvardos I."/>
            <person name="Roy S."/>
            <person name="Zafar N."/>
            <person name="Bertelli C."/>
            <person name="Schilde C."/>
            <person name="Kianianmomeni A."/>
            <person name="Burglin T.R."/>
            <person name="Frech C."/>
            <person name="Turcotte B."/>
            <person name="Kopec K.O."/>
            <person name="Synnott J.M."/>
            <person name="Choo C."/>
            <person name="Paponov I."/>
            <person name="Finkler A."/>
            <person name="Soon Heng Tan C."/>
            <person name="Hutchins A.P."/>
            <person name="Weinmeier T."/>
            <person name="Rattei T."/>
            <person name="Chu J.S."/>
            <person name="Gimenez G."/>
            <person name="Irimia M."/>
            <person name="Rigden D.J."/>
            <person name="Fitzpatrick D.A."/>
            <person name="Lorenzo-Morales J."/>
            <person name="Bateman A."/>
            <person name="Chiu C.H."/>
            <person name="Tang P."/>
            <person name="Hegemann P."/>
            <person name="Fromm H."/>
            <person name="Raoult D."/>
            <person name="Greub G."/>
            <person name="Miranda-Saavedra D."/>
            <person name="Chen N."/>
            <person name="Nash P."/>
            <person name="Ginger M.L."/>
            <person name="Horn M."/>
            <person name="Schaap P."/>
            <person name="Caler L."/>
            <person name="Loftus B."/>
        </authorList>
    </citation>
    <scope>NUCLEOTIDE SEQUENCE [LARGE SCALE GENOMIC DNA]</scope>
    <source>
        <strain evidence="6 7">Neff</strain>
    </source>
</reference>
<dbReference type="Pfam" id="PF16158">
    <property type="entry name" value="N_BRCA1_IG"/>
    <property type="match status" value="1"/>
</dbReference>
<evidence type="ECO:0000313" key="7">
    <source>
        <dbReference type="Proteomes" id="UP000011083"/>
    </source>
</evidence>